<sequence length="203" mass="22184">MSSARSPFGMLKTAFDAVFRQDVALRRGPGGVRVVLKGRDGALEAPPTPEDLERRRREDELLQAREELTRLLDEEHTSRATMRHLAVVEHTLGRVGWQALERVPLDVLQRALQQLEERVSNWSARGLACLRSRMAVAVAERLRREGQPSGDAAAALDSPPQAARKAIDEARVRAAAPEAGGDDAEQALRAAYGSLIDPSRPGA</sequence>
<organism evidence="2 3">
    <name type="scientific">Rubrivivax gelatinosus</name>
    <name type="common">Rhodocyclus gelatinosus</name>
    <name type="synonym">Rhodopseudomonas gelatinosa</name>
    <dbReference type="NCBI Taxonomy" id="28068"/>
    <lineage>
        <taxon>Bacteria</taxon>
        <taxon>Pseudomonadati</taxon>
        <taxon>Pseudomonadota</taxon>
        <taxon>Betaproteobacteria</taxon>
        <taxon>Burkholderiales</taxon>
        <taxon>Sphaerotilaceae</taxon>
        <taxon>Rubrivivax</taxon>
    </lineage>
</organism>
<dbReference type="Proteomes" id="UP000295106">
    <property type="component" value="Unassembled WGS sequence"/>
</dbReference>
<evidence type="ECO:0000256" key="1">
    <source>
        <dbReference type="SAM" id="MobiDB-lite"/>
    </source>
</evidence>
<evidence type="ECO:0000313" key="3">
    <source>
        <dbReference type="Proteomes" id="UP000295106"/>
    </source>
</evidence>
<dbReference type="EMBL" id="SLXD01000009">
    <property type="protein sequence ID" value="TCP01607.1"/>
    <property type="molecule type" value="Genomic_DNA"/>
</dbReference>
<evidence type="ECO:0000313" key="2">
    <source>
        <dbReference type="EMBL" id="TCP01607.1"/>
    </source>
</evidence>
<comment type="caution">
    <text evidence="2">The sequence shown here is derived from an EMBL/GenBank/DDBJ whole genome shotgun (WGS) entry which is preliminary data.</text>
</comment>
<gene>
    <name evidence="2" type="ORF">EV684_109246</name>
</gene>
<protein>
    <submittedName>
        <fullName evidence="2">Uncharacterized protein</fullName>
    </submittedName>
</protein>
<feature type="compositionally biased region" description="Low complexity" evidence="1">
    <location>
        <begin position="151"/>
        <end position="163"/>
    </location>
</feature>
<dbReference type="RefSeq" id="WP_165908503.1">
    <property type="nucleotide sequence ID" value="NZ_CP181386.1"/>
</dbReference>
<accession>A0A4R2MAR6</accession>
<dbReference type="GeneID" id="99685868"/>
<name>A0A4R2MAR6_RUBGE</name>
<reference evidence="2 3" key="1">
    <citation type="submission" date="2019-03" db="EMBL/GenBank/DDBJ databases">
        <title>Genomic Encyclopedia of Type Strains, Phase IV (KMG-IV): sequencing the most valuable type-strain genomes for metagenomic binning, comparative biology and taxonomic classification.</title>
        <authorList>
            <person name="Goeker M."/>
        </authorList>
    </citation>
    <scope>NUCLEOTIDE SEQUENCE [LARGE SCALE GENOMIC DNA]</scope>
    <source>
        <strain evidence="2 3">DSM 1709</strain>
    </source>
</reference>
<feature type="region of interest" description="Disordered" evidence="1">
    <location>
        <begin position="144"/>
        <end position="184"/>
    </location>
</feature>
<proteinExistence type="predicted"/>
<dbReference type="AlphaFoldDB" id="A0A4R2MAR6"/>